<keyword evidence="2" id="KW-0472">Membrane</keyword>
<reference evidence="3 5" key="1">
    <citation type="journal article" date="2016" name="Genome Announc.">
        <title>Complete Genome Sequences of Aerococcus christensenii CCUG 28831T, Aerococcus sanguinicola CCUG 43001T, Aerococcus urinae CCUG 36881T, Aerococcus urinaeequi CCUG 28094T, Aerococcus urinaehominis CCUG 42038 BT, and Aerococcus viridans CCUG 4311T.</title>
        <authorList>
            <person name="Carkaci D."/>
            <person name="Dargis R."/>
            <person name="Nielsen X.C."/>
            <person name="Skovgaard O."/>
            <person name="Fuursted K."/>
            <person name="Christensen J.J."/>
        </authorList>
    </citation>
    <scope>NUCLEOTIDE SEQUENCE [LARGE SCALE GENOMIC DNA]</scope>
    <source>
        <strain evidence="3 5">CCUG43001</strain>
    </source>
</reference>
<dbReference type="GeneID" id="92902889"/>
<evidence type="ECO:0000313" key="6">
    <source>
        <dbReference type="Proteomes" id="UP000234239"/>
    </source>
</evidence>
<keyword evidence="2" id="KW-0812">Transmembrane</keyword>
<keyword evidence="1" id="KW-0175">Coiled coil</keyword>
<proteinExistence type="predicted"/>
<feature type="transmembrane region" description="Helical" evidence="2">
    <location>
        <begin position="87"/>
        <end position="111"/>
    </location>
</feature>
<name>A0A0X8FAL3_9LACT</name>
<dbReference type="EMBL" id="CP014160">
    <property type="protein sequence ID" value="AMB93658.1"/>
    <property type="molecule type" value="Genomic_DNA"/>
</dbReference>
<dbReference type="OrthoDB" id="2134824at2"/>
<evidence type="ECO:0000313" key="4">
    <source>
        <dbReference type="EMBL" id="PKZ21614.1"/>
    </source>
</evidence>
<reference evidence="4 6" key="3">
    <citation type="submission" date="2017-12" db="EMBL/GenBank/DDBJ databases">
        <title>Phylogenetic diversity of female urinary microbiome.</title>
        <authorList>
            <person name="Thomas-White K."/>
            <person name="Wolfe A.J."/>
        </authorList>
    </citation>
    <scope>NUCLEOTIDE SEQUENCE [LARGE SCALE GENOMIC DNA]</scope>
    <source>
        <strain evidence="4 6">UMB0139</strain>
    </source>
</reference>
<dbReference type="EMBL" id="PKGY01000003">
    <property type="protein sequence ID" value="PKZ21614.1"/>
    <property type="molecule type" value="Genomic_DNA"/>
</dbReference>
<evidence type="ECO:0000313" key="3">
    <source>
        <dbReference type="EMBL" id="AMB93658.1"/>
    </source>
</evidence>
<evidence type="ECO:0000256" key="2">
    <source>
        <dbReference type="SAM" id="Phobius"/>
    </source>
</evidence>
<dbReference type="Proteomes" id="UP000234239">
    <property type="component" value="Unassembled WGS sequence"/>
</dbReference>
<dbReference type="AlphaFoldDB" id="A0A0X8FAL3"/>
<protein>
    <submittedName>
        <fullName evidence="3">Uncharacterized protein</fullName>
    </submittedName>
</protein>
<accession>A0A0X8FAL3</accession>
<evidence type="ECO:0000313" key="5">
    <source>
        <dbReference type="Proteomes" id="UP000069912"/>
    </source>
</evidence>
<dbReference type="Proteomes" id="UP000069912">
    <property type="component" value="Chromosome"/>
</dbReference>
<dbReference type="RefSeq" id="WP_067972546.1">
    <property type="nucleotide sequence ID" value="NZ_CAJHKM010000004.1"/>
</dbReference>
<keyword evidence="2" id="KW-1133">Transmembrane helix</keyword>
<organism evidence="3 5">
    <name type="scientific">Aerococcus sanguinicola</name>
    <dbReference type="NCBI Taxonomy" id="119206"/>
    <lineage>
        <taxon>Bacteria</taxon>
        <taxon>Bacillati</taxon>
        <taxon>Bacillota</taxon>
        <taxon>Bacilli</taxon>
        <taxon>Lactobacillales</taxon>
        <taxon>Aerococcaceae</taxon>
        <taxon>Aerococcus</taxon>
    </lineage>
</organism>
<gene>
    <name evidence="3" type="ORF">AWM72_02255</name>
    <name evidence="4" type="ORF">CYJ28_06840</name>
</gene>
<reference evidence="5" key="2">
    <citation type="submission" date="2016-01" db="EMBL/GenBank/DDBJ databases">
        <title>Six Aerococcus type strain genome sequencing and assembly using PacBio and Illumina Hiseq.</title>
        <authorList>
            <person name="Carkaci D."/>
            <person name="Dargis R."/>
            <person name="Nielsen X.C."/>
            <person name="Skovgaard O."/>
            <person name="Fuursted K."/>
            <person name="Christensen J.J."/>
        </authorList>
    </citation>
    <scope>NUCLEOTIDE SEQUENCE [LARGE SCALE GENOMIC DNA]</scope>
    <source>
        <strain evidence="5">CCUG43001</strain>
    </source>
</reference>
<keyword evidence="5" id="KW-1185">Reference proteome</keyword>
<feature type="coiled-coil region" evidence="1">
    <location>
        <begin position="3"/>
        <end position="30"/>
    </location>
</feature>
<sequence length="122" mass="14766">MKRASYRKAKAELAKEKERAKKKRQALFETHYQQETTIYATDDRTRDREVVDSKTREIDLDTNEIFYDRERKRQWFWSDSQHGAYRFLALGLVVVTLVLLWFIGPFVISYLRGLFHQAQLWF</sequence>
<evidence type="ECO:0000256" key="1">
    <source>
        <dbReference type="SAM" id="Coils"/>
    </source>
</evidence>
<dbReference type="KEGG" id="asan:AWM72_02255"/>